<evidence type="ECO:0000313" key="2">
    <source>
        <dbReference type="EMBL" id="ESS55188.1"/>
    </source>
</evidence>
<gene>
    <name evidence="2" type="ORF">TCDM_13357</name>
</gene>
<dbReference type="VEuPathDB" id="TriTrypDB:TCDM_13357"/>
<organism evidence="2 3">
    <name type="scientific">Trypanosoma cruzi Dm28c</name>
    <dbReference type="NCBI Taxonomy" id="1416333"/>
    <lineage>
        <taxon>Eukaryota</taxon>
        <taxon>Discoba</taxon>
        <taxon>Euglenozoa</taxon>
        <taxon>Kinetoplastea</taxon>
        <taxon>Metakinetoplastina</taxon>
        <taxon>Trypanosomatida</taxon>
        <taxon>Trypanosomatidae</taxon>
        <taxon>Trypanosoma</taxon>
        <taxon>Schizotrypanum</taxon>
    </lineage>
</organism>
<reference evidence="2 3" key="1">
    <citation type="journal article" date="2014" name="Genome Announc.">
        <title>Trypanosoma cruzi Clone Dm28c Draft Genome Sequence.</title>
        <authorList>
            <person name="Grisard E.C."/>
            <person name="Teixeira S.M."/>
            <person name="de Almeida L.G."/>
            <person name="Stoco P.H."/>
            <person name="Gerber A.L."/>
            <person name="Talavera-Lopez C."/>
            <person name="Lima O.C."/>
            <person name="Andersson B."/>
            <person name="de Vasconcelos A.T."/>
        </authorList>
    </citation>
    <scope>NUCLEOTIDE SEQUENCE [LARGE SCALE GENOMIC DNA]</scope>
    <source>
        <strain evidence="2 3">Dm28c</strain>
    </source>
</reference>
<accession>V5ASY9</accession>
<sequence>MPIVPYLWTRRIHVQRRRRNQSKLLAAQMAVKKWQRGCPPLIGAEDGSPIQPATSHQSSHYLHRTADAPPDVLNCPTQSSRRAMELICQRRSTVVRRNADILALGQLYEESGRGRSRDVRAVNVGAENVPSGAIHHLLPHARTADERGELCGLFDGNRCGAIDPTAVRQDAAVYVGNESNPAGHDDSGVAKNCGAIGDEAGAPLDKGRDESSNPQPDRLEGTCCLTTRVDNGESLVWDCGLDSQKFHTGGGRNLNFGLVRRAEDGEGGSPPRLAVREDTRAGRLRHYKAMQDTSRKRKAHESDDCSSRTSFGSLGCHGAFHRTRCVEARCSNRGDIQFESTRDLAVDEARRPVRPSPEYCLIFGKVHHNADPGVVAGRIDVKGETAEGPEPWLRAEERFSMIFITTMLLQ</sequence>
<dbReference type="EMBL" id="AYLP01000971">
    <property type="protein sequence ID" value="ESS55188.1"/>
    <property type="molecule type" value="Genomic_DNA"/>
</dbReference>
<protein>
    <submittedName>
        <fullName evidence="2">Uncharacterized protein</fullName>
    </submittedName>
</protein>
<name>V5ASY9_TRYCR</name>
<evidence type="ECO:0000313" key="3">
    <source>
        <dbReference type="Proteomes" id="UP000017861"/>
    </source>
</evidence>
<dbReference type="Proteomes" id="UP000017861">
    <property type="component" value="Unassembled WGS sequence"/>
</dbReference>
<feature type="region of interest" description="Disordered" evidence="1">
    <location>
        <begin position="194"/>
        <end position="219"/>
    </location>
</feature>
<comment type="caution">
    <text evidence="2">The sequence shown here is derived from an EMBL/GenBank/DDBJ whole genome shotgun (WGS) entry which is preliminary data.</text>
</comment>
<dbReference type="AlphaFoldDB" id="V5ASY9"/>
<proteinExistence type="predicted"/>
<evidence type="ECO:0000256" key="1">
    <source>
        <dbReference type="SAM" id="MobiDB-lite"/>
    </source>
</evidence>